<evidence type="ECO:0000256" key="1">
    <source>
        <dbReference type="ARBA" id="ARBA00004651"/>
    </source>
</evidence>
<keyword evidence="4 6" id="KW-1133">Transmembrane helix</keyword>
<keyword evidence="3 6" id="KW-0812">Transmembrane</keyword>
<comment type="subcellular location">
    <subcellularLocation>
        <location evidence="1">Cell membrane</location>
        <topology evidence="1">Multi-pass membrane protein</topology>
    </subcellularLocation>
</comment>
<evidence type="ECO:0000256" key="6">
    <source>
        <dbReference type="SAM" id="Phobius"/>
    </source>
</evidence>
<dbReference type="Pfam" id="PF03176">
    <property type="entry name" value="MMPL"/>
    <property type="match status" value="2"/>
</dbReference>
<evidence type="ECO:0000313" key="8">
    <source>
        <dbReference type="EMBL" id="SHG98235.1"/>
    </source>
</evidence>
<feature type="transmembrane region" description="Helical" evidence="6">
    <location>
        <begin position="176"/>
        <end position="193"/>
    </location>
</feature>
<keyword evidence="9" id="KW-1185">Reference proteome</keyword>
<feature type="transmembrane region" description="Helical" evidence="6">
    <location>
        <begin position="300"/>
        <end position="326"/>
    </location>
</feature>
<evidence type="ECO:0000256" key="3">
    <source>
        <dbReference type="ARBA" id="ARBA00022692"/>
    </source>
</evidence>
<dbReference type="AlphaFoldDB" id="A0A1M5P955"/>
<dbReference type="Gene3D" id="1.20.1640.10">
    <property type="entry name" value="Multidrug efflux transporter AcrB transmembrane domain"/>
    <property type="match status" value="2"/>
</dbReference>
<feature type="transmembrane region" description="Helical" evidence="6">
    <location>
        <begin position="650"/>
        <end position="673"/>
    </location>
</feature>
<feature type="transmembrane region" description="Helical" evidence="6">
    <location>
        <begin position="519"/>
        <end position="538"/>
    </location>
</feature>
<dbReference type="Proteomes" id="UP000243255">
    <property type="component" value="Unassembled WGS sequence"/>
</dbReference>
<organism evidence="8 9">
    <name type="scientific">Asaccharospora irregularis DSM 2635</name>
    <dbReference type="NCBI Taxonomy" id="1121321"/>
    <lineage>
        <taxon>Bacteria</taxon>
        <taxon>Bacillati</taxon>
        <taxon>Bacillota</taxon>
        <taxon>Clostridia</taxon>
        <taxon>Peptostreptococcales</taxon>
        <taxon>Peptostreptococcaceae</taxon>
        <taxon>Asaccharospora</taxon>
    </lineage>
</organism>
<evidence type="ECO:0000313" key="9">
    <source>
        <dbReference type="Proteomes" id="UP000243255"/>
    </source>
</evidence>
<dbReference type="InterPro" id="IPR004869">
    <property type="entry name" value="MMPL_dom"/>
</dbReference>
<dbReference type="RefSeq" id="WP_073125881.1">
    <property type="nucleotide sequence ID" value="NZ_BAABCH010000098.1"/>
</dbReference>
<sequence length="693" mass="76009">MKKLARSIANHSKLILMISLILLLPSVYGFIKTDINYDLLSYLPDDISTTKAEAILKKDFDCGSLAMLIVENMEDKDVVKLKEKVAKVDGVKDVMWVDDIADLSVPKEVLPADISKLLYRENSTMMIVKLEKGTADIKTQNAVGDIRDLCGKQAFLSGMSGIVKDTKDVADKETPLYVLIAGILTIIILSLTIEDTAVPIIFLTSIAMSILYNFGTNIIFGEISYITKALCAVLQLGVTMDYSIFLLHRYDEELEYTDDRISAMTEAISNTITAVFGSSTTTVAGFLALCVMQLGLGKDIGLVMAKGVLIGVISTVTVLPSFILMFDKQIHKYKHKILLPTFEGTSKWIVRNYKKIAVAFVILFIPAFIGSQKAKVYYNLDETLPKDLPSIVATNKLKNDYDMNSTNIILIRDSIDAYKVDQMVEELENLEGINSVIAIEKYLGPGFIQDIVPDDLLGKLKSGGYEQIMVNSEYKAASDECGVQLEKMNQIVKKYDKEGLIGGEAPLTDDLIKIADKDFRNVSIASILAIFVIIAIIFKSVSLPIILVLAIEAAIFTNLGIPYYTGTVEPFIASIVLGTIQLGATVDYAILLTSRFKEELNKGYDKFTAMEISIKNCSRSIVTSGLSFFGSTIGVGIISKLEMIGALCSLMARGAIISMFIILFMLPAILLVFEGVIVKTSKDFGGSKPTIEA</sequence>
<accession>A0A1M5P955</accession>
<evidence type="ECO:0000256" key="5">
    <source>
        <dbReference type="ARBA" id="ARBA00023136"/>
    </source>
</evidence>
<evidence type="ECO:0000256" key="4">
    <source>
        <dbReference type="ARBA" id="ARBA00022989"/>
    </source>
</evidence>
<dbReference type="InterPro" id="IPR050545">
    <property type="entry name" value="Mycobact_MmpL"/>
</dbReference>
<feature type="transmembrane region" description="Helical" evidence="6">
    <location>
        <begin position="200"/>
        <end position="220"/>
    </location>
</feature>
<feature type="domain" description="Membrane transport protein MMPL" evidence="7">
    <location>
        <begin position="122"/>
        <end position="328"/>
    </location>
</feature>
<feature type="transmembrane region" description="Helical" evidence="6">
    <location>
        <begin position="226"/>
        <end position="247"/>
    </location>
</feature>
<feature type="transmembrane region" description="Helical" evidence="6">
    <location>
        <begin position="620"/>
        <end position="638"/>
    </location>
</feature>
<dbReference type="OrthoDB" id="9782006at2"/>
<dbReference type="PANTHER" id="PTHR33406">
    <property type="entry name" value="MEMBRANE PROTEIN MJ1562-RELATED"/>
    <property type="match status" value="1"/>
</dbReference>
<protein>
    <recommendedName>
        <fullName evidence="7">Membrane transport protein MMPL domain-containing protein</fullName>
    </recommendedName>
</protein>
<keyword evidence="5 6" id="KW-0472">Membrane</keyword>
<feature type="transmembrane region" description="Helical" evidence="6">
    <location>
        <begin position="571"/>
        <end position="592"/>
    </location>
</feature>
<dbReference type="EMBL" id="FQWX01000013">
    <property type="protein sequence ID" value="SHG98235.1"/>
    <property type="molecule type" value="Genomic_DNA"/>
</dbReference>
<proteinExistence type="predicted"/>
<feature type="transmembrane region" description="Helical" evidence="6">
    <location>
        <begin position="268"/>
        <end position="294"/>
    </location>
</feature>
<feature type="domain" description="Membrane transport protein MMPL" evidence="7">
    <location>
        <begin position="467"/>
        <end position="673"/>
    </location>
</feature>
<evidence type="ECO:0000256" key="2">
    <source>
        <dbReference type="ARBA" id="ARBA00022475"/>
    </source>
</evidence>
<dbReference type="GO" id="GO:0005886">
    <property type="term" value="C:plasma membrane"/>
    <property type="evidence" value="ECO:0007669"/>
    <property type="project" value="UniProtKB-SubCell"/>
</dbReference>
<reference evidence="9" key="1">
    <citation type="submission" date="2016-11" db="EMBL/GenBank/DDBJ databases">
        <authorList>
            <person name="Varghese N."/>
            <person name="Submissions S."/>
        </authorList>
    </citation>
    <scope>NUCLEOTIDE SEQUENCE [LARGE SCALE GENOMIC DNA]</scope>
    <source>
        <strain evidence="9">DSM 2635</strain>
    </source>
</reference>
<dbReference type="SUPFAM" id="SSF82866">
    <property type="entry name" value="Multidrug efflux transporter AcrB transmembrane domain"/>
    <property type="match status" value="2"/>
</dbReference>
<keyword evidence="2" id="KW-1003">Cell membrane</keyword>
<dbReference type="PANTHER" id="PTHR33406:SF13">
    <property type="entry name" value="MEMBRANE PROTEIN YDFJ"/>
    <property type="match status" value="1"/>
</dbReference>
<evidence type="ECO:0000259" key="7">
    <source>
        <dbReference type="Pfam" id="PF03176"/>
    </source>
</evidence>
<dbReference type="STRING" id="1121321.SAMN04488530_11342"/>
<gene>
    <name evidence="8" type="ORF">SAMN04488530_11342</name>
</gene>
<name>A0A1M5P955_9FIRM</name>